<evidence type="ECO:0000313" key="6">
    <source>
        <dbReference type="EMBL" id="HIU93233.1"/>
    </source>
</evidence>
<dbReference type="GO" id="GO:0005385">
    <property type="term" value="F:zinc ion transmembrane transporter activity"/>
    <property type="evidence" value="ECO:0007669"/>
    <property type="project" value="TreeGrafter"/>
</dbReference>
<dbReference type="AlphaFoldDB" id="A0A9D1SRN1"/>
<dbReference type="Pfam" id="PF02535">
    <property type="entry name" value="Zip"/>
    <property type="match status" value="1"/>
</dbReference>
<feature type="transmembrane region" description="Helical" evidence="5">
    <location>
        <begin position="6"/>
        <end position="31"/>
    </location>
</feature>
<feature type="transmembrane region" description="Helical" evidence="5">
    <location>
        <begin position="184"/>
        <end position="206"/>
    </location>
</feature>
<name>A0A9D1SRN1_9CLOT</name>
<evidence type="ECO:0000256" key="3">
    <source>
        <dbReference type="ARBA" id="ARBA00022989"/>
    </source>
</evidence>
<keyword evidence="2 5" id="KW-0812">Transmembrane</keyword>
<dbReference type="EMBL" id="DVOD01000064">
    <property type="protein sequence ID" value="HIU93233.1"/>
    <property type="molecule type" value="Genomic_DNA"/>
</dbReference>
<evidence type="ECO:0000256" key="4">
    <source>
        <dbReference type="ARBA" id="ARBA00023136"/>
    </source>
</evidence>
<protein>
    <submittedName>
        <fullName evidence="6">Zinc transporter ZupT</fullName>
    </submittedName>
</protein>
<dbReference type="InterPro" id="IPR003689">
    <property type="entry name" value="ZIP"/>
</dbReference>
<gene>
    <name evidence="6" type="primary">zupT</name>
    <name evidence="6" type="ORF">IAD26_08905</name>
</gene>
<dbReference type="PANTHER" id="PTHR11040">
    <property type="entry name" value="ZINC/IRON TRANSPORTER"/>
    <property type="match status" value="1"/>
</dbReference>
<sequence>MIVEHHHIIAFVLTLIAGLATIIGGSFSFFVKRSNLRMLAIGLGFSAGVMVYMALTEILKEAGEFTQMYFGNNSALITFIGFFAGIGIAALIDYFLPAHFGDDMIDKAPQDISEDDERIKKAGLLTAIAISLHRFPEGLTMFLVASTDLKLGIPLVVAMAIHNLPEGIAIGLPMYHATGKKRYAMLFSAIAGISGPIGAILGFILIKLFMPQMAIGILFAMVAGIMVYISLDTLMPTAREYGENHDVMAGIFAGMFFIGAGLLFV</sequence>
<feature type="transmembrane region" description="Helical" evidence="5">
    <location>
        <begin position="75"/>
        <end position="96"/>
    </location>
</feature>
<evidence type="ECO:0000313" key="7">
    <source>
        <dbReference type="Proteomes" id="UP000886748"/>
    </source>
</evidence>
<keyword evidence="4 5" id="KW-0472">Membrane</keyword>
<dbReference type="Proteomes" id="UP000886748">
    <property type="component" value="Unassembled WGS sequence"/>
</dbReference>
<feature type="transmembrane region" description="Helical" evidence="5">
    <location>
        <begin position="247"/>
        <end position="264"/>
    </location>
</feature>
<organism evidence="6 7">
    <name type="scientific">Candidatus Limenecus avicola</name>
    <dbReference type="NCBI Taxonomy" id="2840847"/>
    <lineage>
        <taxon>Bacteria</taxon>
        <taxon>Bacillati</taxon>
        <taxon>Bacillota</taxon>
        <taxon>Clostridia</taxon>
        <taxon>Eubacteriales</taxon>
        <taxon>Clostridiaceae</taxon>
        <taxon>Clostridiaceae incertae sedis</taxon>
        <taxon>Candidatus Limenecus</taxon>
    </lineage>
</organism>
<proteinExistence type="predicted"/>
<evidence type="ECO:0000256" key="1">
    <source>
        <dbReference type="ARBA" id="ARBA00004141"/>
    </source>
</evidence>
<accession>A0A9D1SRN1</accession>
<comment type="caution">
    <text evidence="6">The sequence shown here is derived from an EMBL/GenBank/DDBJ whole genome shotgun (WGS) entry which is preliminary data.</text>
</comment>
<evidence type="ECO:0000256" key="5">
    <source>
        <dbReference type="SAM" id="Phobius"/>
    </source>
</evidence>
<reference evidence="6" key="2">
    <citation type="journal article" date="2021" name="PeerJ">
        <title>Extensive microbial diversity within the chicken gut microbiome revealed by metagenomics and culture.</title>
        <authorList>
            <person name="Gilroy R."/>
            <person name="Ravi A."/>
            <person name="Getino M."/>
            <person name="Pursley I."/>
            <person name="Horton D.L."/>
            <person name="Alikhan N.F."/>
            <person name="Baker D."/>
            <person name="Gharbi K."/>
            <person name="Hall N."/>
            <person name="Watson M."/>
            <person name="Adriaenssens E.M."/>
            <person name="Foster-Nyarko E."/>
            <person name="Jarju S."/>
            <person name="Secka A."/>
            <person name="Antonio M."/>
            <person name="Oren A."/>
            <person name="Chaudhuri R.R."/>
            <person name="La Ragione R."/>
            <person name="Hildebrand F."/>
            <person name="Pallen M.J."/>
        </authorList>
    </citation>
    <scope>NUCLEOTIDE SEQUENCE</scope>
    <source>
        <strain evidence="6">CHK154-7741</strain>
    </source>
</reference>
<dbReference type="NCBIfam" id="NF003243">
    <property type="entry name" value="PRK04201.1"/>
    <property type="match status" value="1"/>
</dbReference>
<feature type="transmembrane region" description="Helical" evidence="5">
    <location>
        <begin position="212"/>
        <end position="235"/>
    </location>
</feature>
<evidence type="ECO:0000256" key="2">
    <source>
        <dbReference type="ARBA" id="ARBA00022692"/>
    </source>
</evidence>
<dbReference type="PANTHER" id="PTHR11040:SF205">
    <property type="entry name" value="ZINC TRANSPORTER ZUPT"/>
    <property type="match status" value="1"/>
</dbReference>
<reference evidence="6" key="1">
    <citation type="submission" date="2020-10" db="EMBL/GenBank/DDBJ databases">
        <authorList>
            <person name="Gilroy R."/>
        </authorList>
    </citation>
    <scope>NUCLEOTIDE SEQUENCE</scope>
    <source>
        <strain evidence="6">CHK154-7741</strain>
    </source>
</reference>
<dbReference type="GO" id="GO:0016020">
    <property type="term" value="C:membrane"/>
    <property type="evidence" value="ECO:0007669"/>
    <property type="project" value="UniProtKB-SubCell"/>
</dbReference>
<comment type="subcellular location">
    <subcellularLocation>
        <location evidence="1">Membrane</location>
        <topology evidence="1">Multi-pass membrane protein</topology>
    </subcellularLocation>
</comment>
<keyword evidence="3 5" id="KW-1133">Transmembrane helix</keyword>
<feature type="transmembrane region" description="Helical" evidence="5">
    <location>
        <begin position="38"/>
        <end position="55"/>
    </location>
</feature>